<evidence type="ECO:0000256" key="2">
    <source>
        <dbReference type="ARBA" id="ARBA00009774"/>
    </source>
</evidence>
<comment type="caution">
    <text evidence="6">The sequence shown here is derived from an EMBL/GenBank/DDBJ whole genome shotgun (WGS) entry which is preliminary data.</text>
</comment>
<dbReference type="eggNOG" id="COG2082">
    <property type="taxonomic scope" value="Bacteria"/>
</dbReference>
<dbReference type="AlphaFoldDB" id="F7NPX4"/>
<dbReference type="InterPro" id="IPR003722">
    <property type="entry name" value="Cbl_synth_CobH/CbiC"/>
</dbReference>
<dbReference type="RefSeq" id="WP_004099724.1">
    <property type="nucleotide sequence ID" value="NZ_AFGF01000269.1"/>
</dbReference>
<organism evidence="6 7">
    <name type="scientific">Acetonema longum DSM 6540</name>
    <dbReference type="NCBI Taxonomy" id="1009370"/>
    <lineage>
        <taxon>Bacteria</taxon>
        <taxon>Bacillati</taxon>
        <taxon>Bacillota</taxon>
        <taxon>Negativicutes</taxon>
        <taxon>Acetonemataceae</taxon>
        <taxon>Acetonema</taxon>
    </lineage>
</organism>
<keyword evidence="7" id="KW-1185">Reference proteome</keyword>
<name>F7NPX4_9FIRM</name>
<dbReference type="STRING" id="1009370.ALO_20857"/>
<dbReference type="Gene3D" id="3.40.50.10230">
    <property type="entry name" value="Cobalamin biosynthesis CobH/CbiC, precorrin-8X methylmutase"/>
    <property type="match status" value="1"/>
</dbReference>
<evidence type="ECO:0000256" key="1">
    <source>
        <dbReference type="ARBA" id="ARBA00004953"/>
    </source>
</evidence>
<dbReference type="Proteomes" id="UP000003240">
    <property type="component" value="Unassembled WGS sequence"/>
</dbReference>
<dbReference type="GO" id="GO:0016993">
    <property type="term" value="F:precorrin-8X methylmutase activity"/>
    <property type="evidence" value="ECO:0007669"/>
    <property type="project" value="InterPro"/>
</dbReference>
<reference evidence="6 7" key="1">
    <citation type="journal article" date="2011" name="EMBO J.">
        <title>Structural diversity of bacterial flagellar motors.</title>
        <authorList>
            <person name="Chen S."/>
            <person name="Beeby M."/>
            <person name="Murphy G.E."/>
            <person name="Leadbetter J.R."/>
            <person name="Hendrixson D.R."/>
            <person name="Briegel A."/>
            <person name="Li Z."/>
            <person name="Shi J."/>
            <person name="Tocheva E.I."/>
            <person name="Muller A."/>
            <person name="Dobro M.J."/>
            <person name="Jensen G.J."/>
        </authorList>
    </citation>
    <scope>NUCLEOTIDE SEQUENCE [LARGE SCALE GENOMIC DNA]</scope>
    <source>
        <strain evidence="6 7">DSM 6540</strain>
    </source>
</reference>
<accession>F7NPX4</accession>
<feature type="domain" description="Cobalamin biosynthesis precorrin-8X methylmutase CobH/CbiC" evidence="5">
    <location>
        <begin position="9"/>
        <end position="205"/>
    </location>
</feature>
<dbReference type="PANTHER" id="PTHR43588">
    <property type="entry name" value="COBALT-PRECORRIN-8 METHYLMUTASE"/>
    <property type="match status" value="1"/>
</dbReference>
<keyword evidence="3" id="KW-0169">Cobalamin biosynthesis</keyword>
<evidence type="ECO:0000259" key="5">
    <source>
        <dbReference type="Pfam" id="PF02570"/>
    </source>
</evidence>
<gene>
    <name evidence="6" type="ORF">ALO_20857</name>
</gene>
<evidence type="ECO:0000256" key="3">
    <source>
        <dbReference type="ARBA" id="ARBA00022573"/>
    </source>
</evidence>
<sequence length="206" mass="22101">MEYIIEPQKIENRSMEIIRPYLDRLNLSEPEIKVYSRIIHAAGDPDYANWIRIHPTAIQAGCQALQKGADIFCDVEMVRTGINKTRLGAWGGKVHCLISDPSVIAAAKVTGATRAMTAMRSFGDKLDGSVVAIGNAPTALFELMKMMQETGIRPSLIVGVPVGFVGASESKDLLAAESPVPYITVLGNKGGSPIAASAVNALLYMN</sequence>
<proteinExistence type="inferred from homology"/>
<evidence type="ECO:0000313" key="6">
    <source>
        <dbReference type="EMBL" id="EGO61965.1"/>
    </source>
</evidence>
<dbReference type="SUPFAM" id="SSF63965">
    <property type="entry name" value="Precorrin-8X methylmutase CbiC/CobH"/>
    <property type="match status" value="1"/>
</dbReference>
<evidence type="ECO:0000313" key="7">
    <source>
        <dbReference type="Proteomes" id="UP000003240"/>
    </source>
</evidence>
<dbReference type="Pfam" id="PF02570">
    <property type="entry name" value="CbiC"/>
    <property type="match status" value="1"/>
</dbReference>
<comment type="similarity">
    <text evidence="2">Belongs to the CobH/CbiC family.</text>
</comment>
<keyword evidence="4" id="KW-0413">Isomerase</keyword>
<dbReference type="InterPro" id="IPR036588">
    <property type="entry name" value="CobH/CbiC_sf"/>
</dbReference>
<dbReference type="GO" id="GO:0009236">
    <property type="term" value="P:cobalamin biosynthetic process"/>
    <property type="evidence" value="ECO:0007669"/>
    <property type="project" value="UniProtKB-UniPathway"/>
</dbReference>
<dbReference type="EMBL" id="AFGF01000269">
    <property type="protein sequence ID" value="EGO61965.1"/>
    <property type="molecule type" value="Genomic_DNA"/>
</dbReference>
<dbReference type="OrthoDB" id="9780708at2"/>
<comment type="pathway">
    <text evidence="1">Cofactor biosynthesis; adenosylcobalamin biosynthesis.</text>
</comment>
<protein>
    <submittedName>
        <fullName evidence="6">Precorrin-8X methylmutase CbiC/CobH</fullName>
    </submittedName>
</protein>
<dbReference type="UniPathway" id="UPA00148"/>
<dbReference type="PANTHER" id="PTHR43588:SF1">
    <property type="entry name" value="COBALT-PRECORRIN-8 METHYLMUTASE"/>
    <property type="match status" value="1"/>
</dbReference>
<evidence type="ECO:0000256" key="4">
    <source>
        <dbReference type="ARBA" id="ARBA00023235"/>
    </source>
</evidence>